<dbReference type="Proteomes" id="UP000637239">
    <property type="component" value="Chromosome 3"/>
</dbReference>
<gene>
    <name evidence="2" type="ORF">ACHE_31234A</name>
</gene>
<reference evidence="2" key="1">
    <citation type="submission" date="2021-01" db="EMBL/GenBank/DDBJ databases">
        <authorList>
            <consortium name="Aspergillus chevalieri M1 genome sequencing consortium"/>
            <person name="Kazuki M."/>
            <person name="Futagami T."/>
        </authorList>
    </citation>
    <scope>NUCLEOTIDE SEQUENCE</scope>
    <source>
        <strain evidence="2">M1</strain>
    </source>
</reference>
<name>A0A7R7VMK7_ASPCH</name>
<dbReference type="EMBL" id="AP024418">
    <property type="protein sequence ID" value="BCR87247.1"/>
    <property type="molecule type" value="Genomic_DNA"/>
</dbReference>
<feature type="region of interest" description="Disordered" evidence="1">
    <location>
        <begin position="164"/>
        <end position="184"/>
    </location>
</feature>
<dbReference type="AlphaFoldDB" id="A0A7R7VMK7"/>
<feature type="compositionally biased region" description="Low complexity" evidence="1">
    <location>
        <begin position="220"/>
        <end position="243"/>
    </location>
</feature>
<evidence type="ECO:0000313" key="3">
    <source>
        <dbReference type="Proteomes" id="UP000637239"/>
    </source>
</evidence>
<dbReference type="RefSeq" id="XP_043135769.1">
    <property type="nucleotide sequence ID" value="XM_043277940.1"/>
</dbReference>
<evidence type="ECO:0000313" key="2">
    <source>
        <dbReference type="EMBL" id="BCR87247.1"/>
    </source>
</evidence>
<organism evidence="2 3">
    <name type="scientific">Aspergillus chevalieri</name>
    <name type="common">Eurotium chevalieri</name>
    <dbReference type="NCBI Taxonomy" id="182096"/>
    <lineage>
        <taxon>Eukaryota</taxon>
        <taxon>Fungi</taxon>
        <taxon>Dikarya</taxon>
        <taxon>Ascomycota</taxon>
        <taxon>Pezizomycotina</taxon>
        <taxon>Eurotiomycetes</taxon>
        <taxon>Eurotiomycetidae</taxon>
        <taxon>Eurotiales</taxon>
        <taxon>Aspergillaceae</taxon>
        <taxon>Aspergillus</taxon>
        <taxon>Aspergillus subgen. Aspergillus</taxon>
    </lineage>
</organism>
<keyword evidence="3" id="KW-1185">Reference proteome</keyword>
<feature type="compositionally biased region" description="Polar residues" evidence="1">
    <location>
        <begin position="34"/>
        <end position="66"/>
    </location>
</feature>
<feature type="compositionally biased region" description="Pro residues" evidence="1">
    <location>
        <begin position="1"/>
        <end position="13"/>
    </location>
</feature>
<reference evidence="2" key="2">
    <citation type="submission" date="2021-02" db="EMBL/GenBank/DDBJ databases">
        <title>Aspergillus chevalieri M1 genome sequence.</title>
        <authorList>
            <person name="Kadooka C."/>
            <person name="Mori K."/>
            <person name="Futagami T."/>
        </authorList>
    </citation>
    <scope>NUCLEOTIDE SEQUENCE</scope>
    <source>
        <strain evidence="2">M1</strain>
    </source>
</reference>
<accession>A0A7R7VMK7</accession>
<sequence length="383" mass="40836">MSDNSPPQPPPPSSSSNTTSNNTNDPSTNQTTSCSLNANNTHNEGMTSRLQSSATTLAQNLFTSSPADIARNLQPGGSSSTKAAPPSAAASAAQAFHGERAAPGSSSASGVEGSRGVGGSFRSTTETVAEQDGLMEEGFGFQNGNAYQDGVLESSVPFYEQDADIKGKGKSKAPDQDHQPFENTWNSITTTTTTTQPSQAAHAHAHANPQDGSEVLTLLTSPSFNPDFPDPTTTTTTSNPDSTLIPNDLSDPTPFPLSAQEIQILESFRRTLSPDPTHGQNQQRINTASLIPEIDNFLSTVPLQTQNDATALRDAVLTGLPGAEEWVSVEERYQDEVWGFLKPVLENARREMEERGEQEGRKGEGEDGPAVARLKMILRHMRA</sequence>
<evidence type="ECO:0000256" key="1">
    <source>
        <dbReference type="SAM" id="MobiDB-lite"/>
    </source>
</evidence>
<feature type="compositionally biased region" description="Basic and acidic residues" evidence="1">
    <location>
        <begin position="351"/>
        <end position="365"/>
    </location>
</feature>
<feature type="compositionally biased region" description="Basic and acidic residues" evidence="1">
    <location>
        <begin position="164"/>
        <end position="180"/>
    </location>
</feature>
<feature type="region of interest" description="Disordered" evidence="1">
    <location>
        <begin position="217"/>
        <end position="248"/>
    </location>
</feature>
<feature type="compositionally biased region" description="Low complexity" evidence="1">
    <location>
        <begin position="78"/>
        <end position="112"/>
    </location>
</feature>
<feature type="compositionally biased region" description="Low complexity" evidence="1">
    <location>
        <begin position="14"/>
        <end position="33"/>
    </location>
</feature>
<proteinExistence type="predicted"/>
<feature type="region of interest" description="Disordered" evidence="1">
    <location>
        <begin position="351"/>
        <end position="371"/>
    </location>
</feature>
<feature type="region of interest" description="Disordered" evidence="1">
    <location>
        <begin position="1"/>
        <end position="122"/>
    </location>
</feature>
<protein>
    <submittedName>
        <fullName evidence="2">Uncharacterized protein</fullName>
    </submittedName>
</protein>
<dbReference type="GeneID" id="66981606"/>
<dbReference type="KEGG" id="ache:ACHE_31234A"/>